<evidence type="ECO:0000313" key="3">
    <source>
        <dbReference type="Proteomes" id="UP000029964"/>
    </source>
</evidence>
<feature type="transmembrane region" description="Helical" evidence="1">
    <location>
        <begin position="199"/>
        <end position="222"/>
    </location>
</feature>
<accession>A0A086T705</accession>
<feature type="transmembrane region" description="Helical" evidence="1">
    <location>
        <begin position="160"/>
        <end position="178"/>
    </location>
</feature>
<keyword evidence="1" id="KW-0472">Membrane</keyword>
<organism evidence="2 3">
    <name type="scientific">Hapsidospora chrysogenum (strain ATCC 11550 / CBS 779.69 / DSM 880 / IAM 14645 / JCM 23072 / IMI 49137)</name>
    <name type="common">Acremonium chrysogenum</name>
    <dbReference type="NCBI Taxonomy" id="857340"/>
    <lineage>
        <taxon>Eukaryota</taxon>
        <taxon>Fungi</taxon>
        <taxon>Dikarya</taxon>
        <taxon>Ascomycota</taxon>
        <taxon>Pezizomycotina</taxon>
        <taxon>Sordariomycetes</taxon>
        <taxon>Hypocreomycetidae</taxon>
        <taxon>Hypocreales</taxon>
        <taxon>Bionectriaceae</taxon>
        <taxon>Hapsidospora</taxon>
    </lineage>
</organism>
<feature type="transmembrane region" description="Helical" evidence="1">
    <location>
        <begin position="75"/>
        <end position="94"/>
    </location>
</feature>
<keyword evidence="3" id="KW-1185">Reference proteome</keyword>
<keyword evidence="1" id="KW-1133">Transmembrane helix</keyword>
<gene>
    <name evidence="2" type="ORF">ACRE_040970</name>
</gene>
<name>A0A086T705_HAPC1</name>
<feature type="transmembrane region" description="Helical" evidence="1">
    <location>
        <begin position="242"/>
        <end position="263"/>
    </location>
</feature>
<dbReference type="OrthoDB" id="3525430at2759"/>
<protein>
    <submittedName>
        <fullName evidence="2">Uncharacterized protein</fullName>
    </submittedName>
</protein>
<dbReference type="HOGENOM" id="CLU_039417_0_0_1"/>
<evidence type="ECO:0000256" key="1">
    <source>
        <dbReference type="SAM" id="Phobius"/>
    </source>
</evidence>
<keyword evidence="1" id="KW-0812">Transmembrane</keyword>
<proteinExistence type="predicted"/>
<sequence>MGVFFSRPGHDQLPAGSFAAGDVASAKSPSIAPYLGVNTGISYGDIATEDLPPIPLEWIVSPRDVDKSCPDGSRVLAWFAITDAVIVCLAILVAHRSFIYHASRRLLGRRRRSVGLTWTIPFVCQLIANAAIAGLVGNTPGYEHLDKANIFTVYLARPRYYYIPLALLRVLVTIQRSSEWDKTKIIQRSRDKRLEFPYADAWITTAISELLLLIVTAIFTGVTWNRLPGRSEARSFFQDNVSYVSSTPAIMVLCMVVFVPVFIRYGEAFPLQSHYTDGPIRAQGWRNGGGGHWGAKVNKRGQASIGIVNNTDKKAIAIKRAVSSVIGCIFLGFVCLIQWSYWSRFLQLSGVL</sequence>
<comment type="caution">
    <text evidence="2">The sequence shown here is derived from an EMBL/GenBank/DDBJ whole genome shotgun (WGS) entry which is preliminary data.</text>
</comment>
<dbReference type="EMBL" id="JPKY01000037">
    <property type="protein sequence ID" value="KFH45137.1"/>
    <property type="molecule type" value="Genomic_DNA"/>
</dbReference>
<feature type="transmembrane region" description="Helical" evidence="1">
    <location>
        <begin position="115"/>
        <end position="136"/>
    </location>
</feature>
<evidence type="ECO:0000313" key="2">
    <source>
        <dbReference type="EMBL" id="KFH45137.1"/>
    </source>
</evidence>
<reference evidence="3" key="1">
    <citation type="journal article" date="2014" name="Genome Announc.">
        <title>Genome sequence and annotation of Acremonium chrysogenum, producer of the beta-lactam antibiotic cephalosporin C.</title>
        <authorList>
            <person name="Terfehr D."/>
            <person name="Dahlmann T.A."/>
            <person name="Specht T."/>
            <person name="Zadra I."/>
            <person name="Kuernsteiner H."/>
            <person name="Kueck U."/>
        </authorList>
    </citation>
    <scope>NUCLEOTIDE SEQUENCE [LARGE SCALE GENOMIC DNA]</scope>
    <source>
        <strain evidence="3">ATCC 11550 / CBS 779.69 / DSM 880 / IAM 14645 / JCM 23072 / IMI 49137</strain>
    </source>
</reference>
<feature type="transmembrane region" description="Helical" evidence="1">
    <location>
        <begin position="321"/>
        <end position="342"/>
    </location>
</feature>
<dbReference type="AlphaFoldDB" id="A0A086T705"/>
<dbReference type="Proteomes" id="UP000029964">
    <property type="component" value="Unassembled WGS sequence"/>
</dbReference>